<evidence type="ECO:0000256" key="2">
    <source>
        <dbReference type="ARBA" id="ARBA00022857"/>
    </source>
</evidence>
<dbReference type="Pfam" id="PF01872">
    <property type="entry name" value="RibD_C"/>
    <property type="match status" value="1"/>
</dbReference>
<dbReference type="OrthoDB" id="2313602at2"/>
<dbReference type="Proteomes" id="UP000297475">
    <property type="component" value="Unassembled WGS sequence"/>
</dbReference>
<comment type="caution">
    <text evidence="5">The sequence shown here is derived from an EMBL/GenBank/DDBJ whole genome shotgun (WGS) entry which is preliminary data.</text>
</comment>
<dbReference type="RefSeq" id="WP_135484037.1">
    <property type="nucleotide sequence ID" value="NZ_SRMF01000006.1"/>
</dbReference>
<evidence type="ECO:0000313" key="6">
    <source>
        <dbReference type="Proteomes" id="UP000297475"/>
    </source>
</evidence>
<dbReference type="PANTHER" id="PTHR38011:SF7">
    <property type="entry name" value="2,5-DIAMINO-6-RIBOSYLAMINO-4(3H)-PYRIMIDINONE 5'-PHOSPHATE REDUCTASE"/>
    <property type="match status" value="1"/>
</dbReference>
<dbReference type="EMBL" id="SRMF01000006">
    <property type="protein sequence ID" value="TGG92108.1"/>
    <property type="molecule type" value="Genomic_DNA"/>
</dbReference>
<evidence type="ECO:0000256" key="3">
    <source>
        <dbReference type="ARBA" id="ARBA00023002"/>
    </source>
</evidence>
<keyword evidence="6" id="KW-1185">Reference proteome</keyword>
<dbReference type="PANTHER" id="PTHR38011">
    <property type="entry name" value="DIHYDROFOLATE REDUCTASE FAMILY PROTEIN (AFU_ORTHOLOGUE AFUA_8G06820)"/>
    <property type="match status" value="1"/>
</dbReference>
<keyword evidence="3" id="KW-0560">Oxidoreductase</keyword>
<accession>A0A4Z0WDV2</accession>
<dbReference type="GO" id="GO:0008703">
    <property type="term" value="F:5-amino-6-(5-phosphoribosylamino)uracil reductase activity"/>
    <property type="evidence" value="ECO:0007669"/>
    <property type="project" value="InterPro"/>
</dbReference>
<protein>
    <submittedName>
        <fullName evidence="5">RibD family protein</fullName>
    </submittedName>
</protein>
<evidence type="ECO:0000256" key="1">
    <source>
        <dbReference type="ARBA" id="ARBA00005104"/>
    </source>
</evidence>
<evidence type="ECO:0000313" key="5">
    <source>
        <dbReference type="EMBL" id="TGG92108.1"/>
    </source>
</evidence>
<feature type="domain" description="Bacterial bifunctional deaminase-reductase C-terminal" evidence="4">
    <location>
        <begin position="71"/>
        <end position="254"/>
    </location>
</feature>
<gene>
    <name evidence="5" type="ORF">E4656_14615</name>
</gene>
<dbReference type="InterPro" id="IPR002734">
    <property type="entry name" value="RibDG_C"/>
</dbReference>
<proteinExistence type="predicted"/>
<dbReference type="AlphaFoldDB" id="A0A4Z0WDV2"/>
<name>A0A4Z0WDV2_9GAMM</name>
<dbReference type="GO" id="GO:0009231">
    <property type="term" value="P:riboflavin biosynthetic process"/>
    <property type="evidence" value="ECO:0007669"/>
    <property type="project" value="InterPro"/>
</dbReference>
<sequence>MVSTFNTASISVETAWQMLLGIVAGNSDPNLKPGPDGIWTLAAEARSRLSAEAEQLLDLYLPLCRAPGTAWVMGQLGQSLDGRIATSSGESRYINDTAGITHLHRLRALVDAVIVGAGTAQADDPQLTVRAVPGSNPVRVVLDRSRCLPDSLGLFTDAAAPTVRVVHATGTEPTEQEGRVKELVLPMGNDQAGAEADLIAALQGLGLHRILVEGGGLTVSRFLEAGQLDRLHLIVAPVILGSGRPAFTLAPLDQLDDALRPDFRRFELGPDTLFDLSFD</sequence>
<dbReference type="InterPro" id="IPR050765">
    <property type="entry name" value="Riboflavin_Biosynth_HTPR"/>
</dbReference>
<dbReference type="SUPFAM" id="SSF53597">
    <property type="entry name" value="Dihydrofolate reductase-like"/>
    <property type="match status" value="1"/>
</dbReference>
<dbReference type="Gene3D" id="3.40.430.10">
    <property type="entry name" value="Dihydrofolate Reductase, subunit A"/>
    <property type="match status" value="1"/>
</dbReference>
<reference evidence="5 6" key="1">
    <citation type="submission" date="2019-04" db="EMBL/GenBank/DDBJ databases">
        <title>Natronospirillum operosus gen. nov., sp. nov., a haloalkaliphilic satellite isolated from decaying biomass of laboratory culture of cyanobacterium Geitlerinema sp. and proposal of Natronospirillaceae fam. nov. and Saccharospirillaceae fam. nov.</title>
        <authorList>
            <person name="Kevbrin V."/>
            <person name="Boltyanskaya Y."/>
            <person name="Koziaeva V."/>
            <person name="Grouzdev D.S."/>
            <person name="Park M."/>
            <person name="Cho J."/>
        </authorList>
    </citation>
    <scope>NUCLEOTIDE SEQUENCE [LARGE SCALE GENOMIC DNA]</scope>
    <source>
        <strain evidence="5 6">G-116</strain>
    </source>
</reference>
<organism evidence="5 6">
    <name type="scientific">Natronospirillum operosum</name>
    <dbReference type="NCBI Taxonomy" id="2759953"/>
    <lineage>
        <taxon>Bacteria</taxon>
        <taxon>Pseudomonadati</taxon>
        <taxon>Pseudomonadota</taxon>
        <taxon>Gammaproteobacteria</taxon>
        <taxon>Oceanospirillales</taxon>
        <taxon>Natronospirillaceae</taxon>
        <taxon>Natronospirillum</taxon>
    </lineage>
</organism>
<evidence type="ECO:0000259" key="4">
    <source>
        <dbReference type="Pfam" id="PF01872"/>
    </source>
</evidence>
<keyword evidence="2" id="KW-0521">NADP</keyword>
<dbReference type="InterPro" id="IPR024072">
    <property type="entry name" value="DHFR-like_dom_sf"/>
</dbReference>
<comment type="pathway">
    <text evidence="1">Cofactor biosynthesis; riboflavin biosynthesis.</text>
</comment>